<keyword evidence="7 10" id="KW-0503">Monooxygenase</keyword>
<gene>
    <name evidence="10" type="ORF">ASILVAE211_12260</name>
</gene>
<dbReference type="Proteomes" id="UP000708298">
    <property type="component" value="Unassembled WGS sequence"/>
</dbReference>
<evidence type="ECO:0000256" key="3">
    <source>
        <dbReference type="ARBA" id="ARBA00022575"/>
    </source>
</evidence>
<dbReference type="EMBL" id="JAESVB010000004">
    <property type="protein sequence ID" value="MCB8875957.1"/>
    <property type="molecule type" value="Genomic_DNA"/>
</dbReference>
<keyword evidence="3" id="KW-0216">Detoxification</keyword>
<evidence type="ECO:0000313" key="11">
    <source>
        <dbReference type="Proteomes" id="UP000708298"/>
    </source>
</evidence>
<evidence type="ECO:0000313" key="10">
    <source>
        <dbReference type="EMBL" id="MCB8875957.1"/>
    </source>
</evidence>
<dbReference type="SUPFAM" id="SSF51412">
    <property type="entry name" value="Inosine monophosphate dehydrogenase (IMPDH)"/>
    <property type="match status" value="1"/>
</dbReference>
<evidence type="ECO:0000256" key="8">
    <source>
        <dbReference type="ARBA" id="ARBA00031155"/>
    </source>
</evidence>
<protein>
    <recommendedName>
        <fullName evidence="8">Propionate 3-nitronate monooxygenase</fullName>
    </recommendedName>
</protein>
<dbReference type="CDD" id="cd04730">
    <property type="entry name" value="NPD_like"/>
    <property type="match status" value="1"/>
</dbReference>
<dbReference type="PANTHER" id="PTHR42747:SF3">
    <property type="entry name" value="NITRONATE MONOOXYGENASE-RELATED"/>
    <property type="match status" value="1"/>
</dbReference>
<organism evidence="10 11">
    <name type="scientific">Acidisoma silvae</name>
    <dbReference type="NCBI Taxonomy" id="2802396"/>
    <lineage>
        <taxon>Bacteria</taxon>
        <taxon>Pseudomonadati</taxon>
        <taxon>Pseudomonadota</taxon>
        <taxon>Alphaproteobacteria</taxon>
        <taxon>Acetobacterales</taxon>
        <taxon>Acidocellaceae</taxon>
        <taxon>Acidisoma</taxon>
    </lineage>
</organism>
<evidence type="ECO:0000256" key="5">
    <source>
        <dbReference type="ARBA" id="ARBA00022643"/>
    </source>
</evidence>
<dbReference type="Gene3D" id="3.20.20.70">
    <property type="entry name" value="Aldolase class I"/>
    <property type="match status" value="1"/>
</dbReference>
<comment type="catalytic activity">
    <reaction evidence="9">
        <text>3 propionate 3-nitronate + 3 O2 + H2O = 3 3-oxopropanoate + 2 nitrate + nitrite + H2O2 + 3 H(+)</text>
        <dbReference type="Rhea" id="RHEA:57332"/>
        <dbReference type="ChEBI" id="CHEBI:15377"/>
        <dbReference type="ChEBI" id="CHEBI:15378"/>
        <dbReference type="ChEBI" id="CHEBI:15379"/>
        <dbReference type="ChEBI" id="CHEBI:16240"/>
        <dbReference type="ChEBI" id="CHEBI:16301"/>
        <dbReference type="ChEBI" id="CHEBI:17632"/>
        <dbReference type="ChEBI" id="CHEBI:33190"/>
        <dbReference type="ChEBI" id="CHEBI:136067"/>
    </reaction>
</comment>
<dbReference type="GO" id="GO:0018580">
    <property type="term" value="F:nitronate monooxygenase activity"/>
    <property type="evidence" value="ECO:0007669"/>
    <property type="project" value="InterPro"/>
</dbReference>
<reference evidence="10" key="2">
    <citation type="submission" date="2021-01" db="EMBL/GenBank/DDBJ databases">
        <authorList>
            <person name="Mieszkin S."/>
            <person name="Pouder E."/>
            <person name="Alain K."/>
        </authorList>
    </citation>
    <scope>NUCLEOTIDE SEQUENCE</scope>
    <source>
        <strain evidence="10">HW T2.11</strain>
    </source>
</reference>
<evidence type="ECO:0000256" key="4">
    <source>
        <dbReference type="ARBA" id="ARBA00022630"/>
    </source>
</evidence>
<dbReference type="InterPro" id="IPR004136">
    <property type="entry name" value="NMO"/>
</dbReference>
<accession>A0A964DZB8</accession>
<name>A0A964DZB8_9PROT</name>
<dbReference type="PROSITE" id="PS51257">
    <property type="entry name" value="PROKAR_LIPOPROTEIN"/>
    <property type="match status" value="1"/>
</dbReference>
<evidence type="ECO:0000256" key="9">
    <source>
        <dbReference type="ARBA" id="ARBA00049401"/>
    </source>
</evidence>
<dbReference type="GO" id="GO:0009636">
    <property type="term" value="P:response to toxic substance"/>
    <property type="evidence" value="ECO:0007669"/>
    <property type="project" value="UniProtKB-KW"/>
</dbReference>
<keyword evidence="11" id="KW-1185">Reference proteome</keyword>
<keyword evidence="5" id="KW-0288">FMN</keyword>
<comment type="caution">
    <text evidence="10">The sequence shown here is derived from an EMBL/GenBank/DDBJ whole genome shotgun (WGS) entry which is preliminary data.</text>
</comment>
<proteinExistence type="inferred from homology"/>
<sequence>MTTPRDRAEAFCRRFGLRVPILQAPMAGACPPDLAAAVANGGGMGGLGALLTAPAGIADWASAFRSRSNGAFQINLWIPDAPPARDAGLEAAQRRFLEGWGPAVPPEAADTPPLDFAAQCAAVLDAGPAAVSSIMGLYPPAFVRVLKDRGIAWFASATTLAEALAAEAAGADAVIVQGAEAGGHRGAFDANRAEQQAVGLFSLLPILADRLTVPLIATGGIADGRGVAAALLLGASAVQIGTGFLRSPEAQIAPAWADAIARTEPEGTMLTRAFSGRAGRAITGAYLRAAAERDAPLPAPYPVQRNLTAPMRAAAAAAGDMDRMQAWAGQSAKLALALPAADILQQIWGRASELLR</sequence>
<dbReference type="AlphaFoldDB" id="A0A964DZB8"/>
<keyword evidence="4" id="KW-0285">Flavoprotein</keyword>
<reference evidence="10" key="1">
    <citation type="journal article" date="2021" name="Microorganisms">
        <title>Acidisoma silvae sp. nov. and Acidisomacellulosilytica sp. nov., Two Acidophilic Bacteria Isolated from Decaying Wood, Hydrolyzing Cellulose and Producing Poly-3-hydroxybutyrate.</title>
        <authorList>
            <person name="Mieszkin S."/>
            <person name="Pouder E."/>
            <person name="Uroz S."/>
            <person name="Simon-Colin C."/>
            <person name="Alain K."/>
        </authorList>
    </citation>
    <scope>NUCLEOTIDE SEQUENCE</scope>
    <source>
        <strain evidence="10">HW T2.11</strain>
    </source>
</reference>
<dbReference type="PANTHER" id="PTHR42747">
    <property type="entry name" value="NITRONATE MONOOXYGENASE-RELATED"/>
    <property type="match status" value="1"/>
</dbReference>
<dbReference type="Pfam" id="PF03060">
    <property type="entry name" value="NMO"/>
    <property type="match status" value="1"/>
</dbReference>
<dbReference type="InterPro" id="IPR013785">
    <property type="entry name" value="Aldolase_TIM"/>
</dbReference>
<comment type="similarity">
    <text evidence="2">Belongs to the nitronate monooxygenase family. NMO class I subfamily.</text>
</comment>
<evidence type="ECO:0000256" key="6">
    <source>
        <dbReference type="ARBA" id="ARBA00023002"/>
    </source>
</evidence>
<keyword evidence="6" id="KW-0560">Oxidoreductase</keyword>
<comment type="cofactor">
    <cofactor evidence="1">
        <name>FMN</name>
        <dbReference type="ChEBI" id="CHEBI:58210"/>
    </cofactor>
</comment>
<evidence type="ECO:0000256" key="7">
    <source>
        <dbReference type="ARBA" id="ARBA00023033"/>
    </source>
</evidence>
<evidence type="ECO:0000256" key="2">
    <source>
        <dbReference type="ARBA" id="ARBA00009881"/>
    </source>
</evidence>
<dbReference type="RefSeq" id="WP_227321599.1">
    <property type="nucleotide sequence ID" value="NZ_JAESVB010000004.1"/>
</dbReference>
<evidence type="ECO:0000256" key="1">
    <source>
        <dbReference type="ARBA" id="ARBA00001917"/>
    </source>
</evidence>